<evidence type="ECO:0000256" key="1">
    <source>
        <dbReference type="ARBA" id="ARBA00022649"/>
    </source>
</evidence>
<evidence type="ECO:0000313" key="3">
    <source>
        <dbReference type="Proteomes" id="UP001596045"/>
    </source>
</evidence>
<keyword evidence="1" id="KW-1277">Toxin-antitoxin system</keyword>
<dbReference type="Pfam" id="PF05016">
    <property type="entry name" value="ParE_toxin"/>
    <property type="match status" value="1"/>
</dbReference>
<protein>
    <submittedName>
        <fullName evidence="2">Type II toxin-antitoxin system RelE/ParE family toxin</fullName>
    </submittedName>
</protein>
<organism evidence="2 3">
    <name type="scientific">Paraherbaspirillum soli</name>
    <dbReference type="NCBI Taxonomy" id="631222"/>
    <lineage>
        <taxon>Bacteria</taxon>
        <taxon>Pseudomonadati</taxon>
        <taxon>Pseudomonadota</taxon>
        <taxon>Betaproteobacteria</taxon>
        <taxon>Burkholderiales</taxon>
        <taxon>Oxalobacteraceae</taxon>
        <taxon>Paraherbaspirillum</taxon>
    </lineage>
</organism>
<name>A0ABW0MAQ6_9BURK</name>
<dbReference type="InterPro" id="IPR035093">
    <property type="entry name" value="RelE/ParE_toxin_dom_sf"/>
</dbReference>
<dbReference type="InterPro" id="IPR007712">
    <property type="entry name" value="RelE/ParE_toxin"/>
</dbReference>
<dbReference type="RefSeq" id="WP_378998086.1">
    <property type="nucleotide sequence ID" value="NZ_JBHSMT010000025.1"/>
</dbReference>
<proteinExistence type="predicted"/>
<comment type="caution">
    <text evidence="2">The sequence shown here is derived from an EMBL/GenBank/DDBJ whole genome shotgun (WGS) entry which is preliminary data.</text>
</comment>
<accession>A0ABW0MAQ6</accession>
<reference evidence="3" key="1">
    <citation type="journal article" date="2019" name="Int. J. Syst. Evol. Microbiol.">
        <title>The Global Catalogue of Microorganisms (GCM) 10K type strain sequencing project: providing services to taxonomists for standard genome sequencing and annotation.</title>
        <authorList>
            <consortium name="The Broad Institute Genomics Platform"/>
            <consortium name="The Broad Institute Genome Sequencing Center for Infectious Disease"/>
            <person name="Wu L."/>
            <person name="Ma J."/>
        </authorList>
    </citation>
    <scope>NUCLEOTIDE SEQUENCE [LARGE SCALE GENOMIC DNA]</scope>
    <source>
        <strain evidence="3">JCM 17066</strain>
    </source>
</reference>
<dbReference type="EMBL" id="JBHSMT010000025">
    <property type="protein sequence ID" value="MFC5474978.1"/>
    <property type="molecule type" value="Genomic_DNA"/>
</dbReference>
<sequence length="125" mass="14287">MTKKIAVKLTAHFEKNLDRIEQFLTAADAPQAFGALLDGLMEKVIPNLERFPEMGPSFIKRPARSVEANNGLAALRNKLGQGELHEYLMADYLILYARYEDVVYLLSIRHHRELSFDFQALWPPA</sequence>
<keyword evidence="3" id="KW-1185">Reference proteome</keyword>
<gene>
    <name evidence="2" type="ORF">ACFPM8_13535</name>
</gene>
<evidence type="ECO:0000313" key="2">
    <source>
        <dbReference type="EMBL" id="MFC5474978.1"/>
    </source>
</evidence>
<dbReference type="Gene3D" id="3.30.2310.20">
    <property type="entry name" value="RelE-like"/>
    <property type="match status" value="1"/>
</dbReference>
<dbReference type="Proteomes" id="UP001596045">
    <property type="component" value="Unassembled WGS sequence"/>
</dbReference>